<accession>A0A402B1I1</accession>
<dbReference type="EMBL" id="BIFT01000001">
    <property type="protein sequence ID" value="GCE25202.1"/>
    <property type="molecule type" value="Genomic_DNA"/>
</dbReference>
<evidence type="ECO:0000313" key="1">
    <source>
        <dbReference type="EMBL" id="GCE25202.1"/>
    </source>
</evidence>
<keyword evidence="2" id="KW-1185">Reference proteome</keyword>
<proteinExistence type="predicted"/>
<dbReference type="AlphaFoldDB" id="A0A402B1I1"/>
<name>A0A402B1I1_9CHLR</name>
<reference evidence="2" key="1">
    <citation type="submission" date="2018-12" db="EMBL/GenBank/DDBJ databases">
        <title>Tengunoibacter tsumagoiensis gen. nov., sp. nov., Dictyobacter kobayashii sp. nov., D. alpinus sp. nov., and D. joshuensis sp. nov. and description of Dictyobacteraceae fam. nov. within the order Ktedonobacterales isolated from Tengu-no-mugimeshi.</title>
        <authorList>
            <person name="Wang C.M."/>
            <person name="Zheng Y."/>
            <person name="Sakai Y."/>
            <person name="Toyoda A."/>
            <person name="Minakuchi Y."/>
            <person name="Abe K."/>
            <person name="Yokota A."/>
            <person name="Yabe S."/>
        </authorList>
    </citation>
    <scope>NUCLEOTIDE SEQUENCE [LARGE SCALE GENOMIC DNA]</scope>
    <source>
        <strain evidence="2">Uno16</strain>
    </source>
</reference>
<organism evidence="1 2">
    <name type="scientific">Dictyobacter alpinus</name>
    <dbReference type="NCBI Taxonomy" id="2014873"/>
    <lineage>
        <taxon>Bacteria</taxon>
        <taxon>Bacillati</taxon>
        <taxon>Chloroflexota</taxon>
        <taxon>Ktedonobacteria</taxon>
        <taxon>Ktedonobacterales</taxon>
        <taxon>Dictyobacteraceae</taxon>
        <taxon>Dictyobacter</taxon>
    </lineage>
</organism>
<evidence type="ECO:0000313" key="2">
    <source>
        <dbReference type="Proteomes" id="UP000287171"/>
    </source>
</evidence>
<comment type="caution">
    <text evidence="1">The sequence shown here is derived from an EMBL/GenBank/DDBJ whole genome shotgun (WGS) entry which is preliminary data.</text>
</comment>
<gene>
    <name evidence="1" type="ORF">KDA_06860</name>
</gene>
<sequence length="72" mass="8026">MIDAAMGILYFRGDTHLYLKPAPGRASLNLFKMAGAGLDLELRAALSFVRKSGQRVKKDFIPLLKFQKVNTD</sequence>
<dbReference type="Proteomes" id="UP000287171">
    <property type="component" value="Unassembled WGS sequence"/>
</dbReference>
<protein>
    <submittedName>
        <fullName evidence="1">Uncharacterized protein</fullName>
    </submittedName>
</protein>